<sequence>MNHAADKPTASGEPQWLRLSKILIWPVCILVFAFMFYAAISSRIGDPRTDFEFGPGGIKLIGNALGKAAEKQAPNGGLAGAESERLAKKAAQQSKDDFVELLGRTILWVDDHPENNGYLQNAFAQAGVRVFVAYDNAHARELLSQRKFDLAITDVGRDVEGSTAGLALHELLKRMGIPIAVYSASWSAANRGREVEAGVLLITNNPAELFDTAIADLASSKK</sequence>
<evidence type="ECO:0000313" key="4">
    <source>
        <dbReference type="EMBL" id="MBJ6123636.1"/>
    </source>
</evidence>
<organism evidence="4 5">
    <name type="scientific">Sphingomonas mollis</name>
    <dbReference type="NCBI Taxonomy" id="2795726"/>
    <lineage>
        <taxon>Bacteria</taxon>
        <taxon>Pseudomonadati</taxon>
        <taxon>Pseudomonadota</taxon>
        <taxon>Alphaproteobacteria</taxon>
        <taxon>Sphingomonadales</taxon>
        <taxon>Sphingomonadaceae</taxon>
        <taxon>Sphingomonas</taxon>
    </lineage>
</organism>
<keyword evidence="2" id="KW-0472">Membrane</keyword>
<dbReference type="Proteomes" id="UP000640426">
    <property type="component" value="Unassembled WGS sequence"/>
</dbReference>
<dbReference type="EMBL" id="JAELXS010000018">
    <property type="protein sequence ID" value="MBJ6123636.1"/>
    <property type="molecule type" value="Genomic_DNA"/>
</dbReference>
<dbReference type="RefSeq" id="WP_199041462.1">
    <property type="nucleotide sequence ID" value="NZ_JAELXS010000018.1"/>
</dbReference>
<feature type="transmembrane region" description="Helical" evidence="2">
    <location>
        <begin position="22"/>
        <end position="40"/>
    </location>
</feature>
<dbReference type="Gene3D" id="3.40.50.2300">
    <property type="match status" value="1"/>
</dbReference>
<keyword evidence="2" id="KW-0812">Transmembrane</keyword>
<feature type="domain" description="Response regulatory" evidence="3">
    <location>
        <begin position="105"/>
        <end position="217"/>
    </location>
</feature>
<accession>A0ABS0XUB7</accession>
<evidence type="ECO:0000259" key="3">
    <source>
        <dbReference type="PROSITE" id="PS50110"/>
    </source>
</evidence>
<feature type="modified residue" description="4-aspartylphosphate" evidence="1">
    <location>
        <position position="154"/>
    </location>
</feature>
<reference evidence="5" key="1">
    <citation type="submission" date="2020-12" db="EMBL/GenBank/DDBJ databases">
        <title>Hymenobacter sp.</title>
        <authorList>
            <person name="Kim M.K."/>
        </authorList>
    </citation>
    <scope>NUCLEOTIDE SEQUENCE [LARGE SCALE GENOMIC DNA]</scope>
    <source>
        <strain evidence="5">BT553</strain>
    </source>
</reference>
<keyword evidence="2" id="KW-1133">Transmembrane helix</keyword>
<keyword evidence="1" id="KW-0597">Phosphoprotein</keyword>
<protein>
    <submittedName>
        <fullName evidence="4">Response regulator</fullName>
    </submittedName>
</protein>
<proteinExistence type="predicted"/>
<comment type="caution">
    <text evidence="4">The sequence shown here is derived from an EMBL/GenBank/DDBJ whole genome shotgun (WGS) entry which is preliminary data.</text>
</comment>
<dbReference type="PROSITE" id="PS50110">
    <property type="entry name" value="RESPONSE_REGULATORY"/>
    <property type="match status" value="1"/>
</dbReference>
<dbReference type="InterPro" id="IPR011006">
    <property type="entry name" value="CheY-like_superfamily"/>
</dbReference>
<dbReference type="Pfam" id="PF00072">
    <property type="entry name" value="Response_reg"/>
    <property type="match status" value="1"/>
</dbReference>
<evidence type="ECO:0000313" key="5">
    <source>
        <dbReference type="Proteomes" id="UP000640426"/>
    </source>
</evidence>
<evidence type="ECO:0000256" key="1">
    <source>
        <dbReference type="PROSITE-ProRule" id="PRU00169"/>
    </source>
</evidence>
<dbReference type="SUPFAM" id="SSF52172">
    <property type="entry name" value="CheY-like"/>
    <property type="match status" value="1"/>
</dbReference>
<name>A0ABS0XUB7_9SPHN</name>
<evidence type="ECO:0000256" key="2">
    <source>
        <dbReference type="SAM" id="Phobius"/>
    </source>
</evidence>
<gene>
    <name evidence="4" type="ORF">JAO74_17805</name>
</gene>
<dbReference type="InterPro" id="IPR001789">
    <property type="entry name" value="Sig_transdc_resp-reg_receiver"/>
</dbReference>
<keyword evidence="5" id="KW-1185">Reference proteome</keyword>
<dbReference type="CDD" id="cd00156">
    <property type="entry name" value="REC"/>
    <property type="match status" value="1"/>
</dbReference>